<feature type="repeat" description="PPR" evidence="2">
    <location>
        <begin position="537"/>
        <end position="571"/>
    </location>
</feature>
<organism evidence="4 5">
    <name type="scientific">Amborella trichopoda</name>
    <dbReference type="NCBI Taxonomy" id="13333"/>
    <lineage>
        <taxon>Eukaryota</taxon>
        <taxon>Viridiplantae</taxon>
        <taxon>Streptophyta</taxon>
        <taxon>Embryophyta</taxon>
        <taxon>Tracheophyta</taxon>
        <taxon>Spermatophyta</taxon>
        <taxon>Magnoliopsida</taxon>
        <taxon>Amborellales</taxon>
        <taxon>Amborellaceae</taxon>
        <taxon>Amborella</taxon>
    </lineage>
</organism>
<dbReference type="InterPro" id="IPR011990">
    <property type="entry name" value="TPR-like_helical_dom_sf"/>
</dbReference>
<feature type="repeat" description="PPR" evidence="2">
    <location>
        <begin position="286"/>
        <end position="320"/>
    </location>
</feature>
<proteinExistence type="predicted"/>
<accession>W1NWR4</accession>
<dbReference type="AlphaFoldDB" id="W1NWR4"/>
<evidence type="ECO:0000256" key="3">
    <source>
        <dbReference type="SAM" id="MobiDB-lite"/>
    </source>
</evidence>
<keyword evidence="1" id="KW-0677">Repeat</keyword>
<dbReference type="Pfam" id="PF12854">
    <property type="entry name" value="PPR_1"/>
    <property type="match status" value="1"/>
</dbReference>
<evidence type="ECO:0008006" key="6">
    <source>
        <dbReference type="Google" id="ProtNLM"/>
    </source>
</evidence>
<dbReference type="Gramene" id="ERM99705">
    <property type="protein sequence ID" value="ERM99705"/>
    <property type="gene ID" value="AMTR_s00099p00081960"/>
</dbReference>
<keyword evidence="5" id="KW-1185">Reference proteome</keyword>
<dbReference type="HOGENOM" id="CLU_012783_0_1_1"/>
<dbReference type="EMBL" id="KI394994">
    <property type="protein sequence ID" value="ERM99705.1"/>
    <property type="molecule type" value="Genomic_DNA"/>
</dbReference>
<dbReference type="PANTHER" id="PTHR47937:SF2">
    <property type="entry name" value="PENTATRICOPEPTIDE (PPR) REPEAT-CONTAINING PROTEIN, PF01535'-RELATED"/>
    <property type="match status" value="1"/>
</dbReference>
<reference evidence="5" key="1">
    <citation type="journal article" date="2013" name="Science">
        <title>The Amborella genome and the evolution of flowering plants.</title>
        <authorList>
            <consortium name="Amborella Genome Project"/>
        </authorList>
    </citation>
    <scope>NUCLEOTIDE SEQUENCE [LARGE SCALE GENOMIC DNA]</scope>
</reference>
<dbReference type="InterPro" id="IPR002885">
    <property type="entry name" value="PPR_rpt"/>
</dbReference>
<sequence>MGNNISRHTSLRIIFQALNNNIGHHPSPQTIFRTISNNISRHTSLRIIFQALNSNISHLLRSLPIIFGALSNNISHIHSLQSPQQQQQLQPSFSTLNRLENLIPPSSQQQQPSYYSNTTARPLAFSSAEEAAAERRRRKRRLRIEPPLHALRRPPLPHQNSNPNAPRLPDSTSALVGPRLSLHNKVQTLIRSNQLDQATVMARQALFSNTRPTVFTCNAVMAAHLRSRRLSEVPNLFRLFFNPTGPIIPNIVSYNILINSLCDSNEVDRALEMYQFVLANAPFSPSPVTYRHLTKGLTDAGRVPEAMDLLREMLNRGHGADSLVYNTLIETFIKLDQMEKALELFEELAERCLVYDGIVHATLMEGYFGKGDEKLAMDSYNSLLDKGFKMNAATCNSLLKVLLKYGKFKDANGLFEHMLSTHTPPNFLTMNPESYTLFIDYFCSKNKFIEAMEILNRTGVKPCQLDAPTYNNLMSHLSKNGMNSEAERIFKEVMPSKNVNPDESTYELVIGLYFEQGRIDEAMESFAKMVETGLRPNVTMYNNMLDGFMKVSRIDEAESIYRQMRERELKPDGMSYEILLMGLCEGGRLDNCLGLLGEMTRNAVVPSSRVRERVIECFEREGRKEQVERFFFGENGSNAGPNWEGGQSMQAQQVAA</sequence>
<evidence type="ECO:0000313" key="4">
    <source>
        <dbReference type="EMBL" id="ERM99705.1"/>
    </source>
</evidence>
<feature type="repeat" description="PPR" evidence="2">
    <location>
        <begin position="572"/>
        <end position="606"/>
    </location>
</feature>
<dbReference type="Pfam" id="PF13041">
    <property type="entry name" value="PPR_2"/>
    <property type="match status" value="2"/>
</dbReference>
<feature type="region of interest" description="Disordered" evidence="3">
    <location>
        <begin position="635"/>
        <end position="656"/>
    </location>
</feature>
<dbReference type="NCBIfam" id="TIGR00756">
    <property type="entry name" value="PPR"/>
    <property type="match status" value="6"/>
</dbReference>
<dbReference type="Pfam" id="PF01535">
    <property type="entry name" value="PPR"/>
    <property type="match status" value="3"/>
</dbReference>
<feature type="repeat" description="PPR" evidence="2">
    <location>
        <begin position="502"/>
        <end position="536"/>
    </location>
</feature>
<dbReference type="PROSITE" id="PS51375">
    <property type="entry name" value="PPR"/>
    <property type="match status" value="8"/>
</dbReference>
<dbReference type="eggNOG" id="KOG4197">
    <property type="taxonomic scope" value="Eukaryota"/>
</dbReference>
<dbReference type="SUPFAM" id="SSF81901">
    <property type="entry name" value="HCP-like"/>
    <property type="match status" value="1"/>
</dbReference>
<gene>
    <name evidence="4" type="ORF">AMTR_s00099p00081960</name>
</gene>
<dbReference type="InterPro" id="IPR052308">
    <property type="entry name" value="PPR_domain-containing"/>
</dbReference>
<dbReference type="STRING" id="13333.W1NWR4"/>
<evidence type="ECO:0000256" key="2">
    <source>
        <dbReference type="PROSITE-ProRule" id="PRU00708"/>
    </source>
</evidence>
<dbReference type="Pfam" id="PF13812">
    <property type="entry name" value="PPR_3"/>
    <property type="match status" value="1"/>
</dbReference>
<dbReference type="OMA" id="NYPQMAR"/>
<dbReference type="PANTHER" id="PTHR47937">
    <property type="entry name" value="PLASTID TRANSCRIPTIONALLY ACTIVE CHROMOSOME 2-LIKE PROTEIN"/>
    <property type="match status" value="1"/>
</dbReference>
<feature type="repeat" description="PPR" evidence="2">
    <location>
        <begin position="466"/>
        <end position="501"/>
    </location>
</feature>
<dbReference type="SUPFAM" id="SSF48452">
    <property type="entry name" value="TPR-like"/>
    <property type="match status" value="1"/>
</dbReference>
<evidence type="ECO:0000256" key="1">
    <source>
        <dbReference type="ARBA" id="ARBA00022737"/>
    </source>
</evidence>
<feature type="repeat" description="PPR" evidence="2">
    <location>
        <begin position="321"/>
        <end position="351"/>
    </location>
</feature>
<dbReference type="Gene3D" id="1.25.40.10">
    <property type="entry name" value="Tetratricopeptide repeat domain"/>
    <property type="match status" value="4"/>
</dbReference>
<feature type="repeat" description="PPR" evidence="2">
    <location>
        <begin position="250"/>
        <end position="285"/>
    </location>
</feature>
<protein>
    <recommendedName>
        <fullName evidence="6">Pentacotripeptide-repeat region of PRORP domain-containing protein</fullName>
    </recommendedName>
</protein>
<dbReference type="Proteomes" id="UP000017836">
    <property type="component" value="Unassembled WGS sequence"/>
</dbReference>
<feature type="repeat" description="PPR" evidence="2">
    <location>
        <begin position="391"/>
        <end position="425"/>
    </location>
</feature>
<name>W1NWR4_AMBTC</name>
<evidence type="ECO:0000313" key="5">
    <source>
        <dbReference type="Proteomes" id="UP000017836"/>
    </source>
</evidence>
<feature type="compositionally biased region" description="Polar residues" evidence="3">
    <location>
        <begin position="159"/>
        <end position="173"/>
    </location>
</feature>
<feature type="region of interest" description="Disordered" evidence="3">
    <location>
        <begin position="125"/>
        <end position="173"/>
    </location>
</feature>